<keyword evidence="3" id="KW-1185">Reference proteome</keyword>
<evidence type="ECO:0000259" key="1">
    <source>
        <dbReference type="Pfam" id="PF24476"/>
    </source>
</evidence>
<gene>
    <name evidence="2" type="ORF">OEA41_010868</name>
</gene>
<dbReference type="PANTHER" id="PTHR35186">
    <property type="entry name" value="ANK_REP_REGION DOMAIN-CONTAINING PROTEIN"/>
    <property type="match status" value="1"/>
</dbReference>
<name>A0AAE0DFX7_9LECA</name>
<proteinExistence type="predicted"/>
<sequence length="342" mass="38841">MCLNWSGGLMALAGDRDPNPSQKVRVPFSRRLFNYLFLGSLQPQPQSLVNPALPTPSPGPSNPQHATLAEVSDICETISSAQAHMHCLGFILDENQNLRGTYQALRVWHTSSTSREFVSLEALLTRKIQSAVPVPTTRDDPDRLTRTERLVLAVNLASSLLQLHTTPWLNETWTKQDIMFLKTDTSAGSSNQSSPLRRVNAAEPFVSQTFLSCHGPPQIQQPQSNSFSWPHHPNHNLLALGIVLLELYFDESIESRRRSEDLVSEFFNGSTDFNVANRWLDECYQRNMSNQYWTATKHCITCFFDPMPQSRDLHDEDFRESVYQKIVLPLEMELKQWLSTGP</sequence>
<reference evidence="2" key="1">
    <citation type="submission" date="2022-11" db="EMBL/GenBank/DDBJ databases">
        <title>Chromosomal genome sequence assembly and mating type (MAT) locus characterization of the leprose asexual lichenized fungus Lepraria neglecta (Nyl.) Erichsen.</title>
        <authorList>
            <person name="Allen J.L."/>
            <person name="Pfeffer B."/>
        </authorList>
    </citation>
    <scope>NUCLEOTIDE SEQUENCE</scope>
    <source>
        <strain evidence="2">Allen 5258</strain>
    </source>
</reference>
<dbReference type="Proteomes" id="UP001276659">
    <property type="component" value="Unassembled WGS sequence"/>
</dbReference>
<organism evidence="2 3">
    <name type="scientific">Lepraria neglecta</name>
    <dbReference type="NCBI Taxonomy" id="209136"/>
    <lineage>
        <taxon>Eukaryota</taxon>
        <taxon>Fungi</taxon>
        <taxon>Dikarya</taxon>
        <taxon>Ascomycota</taxon>
        <taxon>Pezizomycotina</taxon>
        <taxon>Lecanoromycetes</taxon>
        <taxon>OSLEUM clade</taxon>
        <taxon>Lecanoromycetidae</taxon>
        <taxon>Lecanorales</taxon>
        <taxon>Lecanorineae</taxon>
        <taxon>Stereocaulaceae</taxon>
        <taxon>Lepraria</taxon>
    </lineage>
</organism>
<dbReference type="Pfam" id="PF24476">
    <property type="entry name" value="DUF7580"/>
    <property type="match status" value="1"/>
</dbReference>
<dbReference type="AlphaFoldDB" id="A0AAE0DFX7"/>
<dbReference type="EMBL" id="JASNWA010000011">
    <property type="protein sequence ID" value="KAK3167740.1"/>
    <property type="molecule type" value="Genomic_DNA"/>
</dbReference>
<dbReference type="PANTHER" id="PTHR35186:SF4">
    <property type="entry name" value="PRION-INHIBITION AND PROPAGATION HELO DOMAIN-CONTAINING PROTEIN"/>
    <property type="match status" value="1"/>
</dbReference>
<feature type="domain" description="DUF7580" evidence="1">
    <location>
        <begin position="63"/>
        <end position="336"/>
    </location>
</feature>
<evidence type="ECO:0000313" key="3">
    <source>
        <dbReference type="Proteomes" id="UP001276659"/>
    </source>
</evidence>
<protein>
    <recommendedName>
        <fullName evidence="1">DUF7580 domain-containing protein</fullName>
    </recommendedName>
</protein>
<comment type="caution">
    <text evidence="2">The sequence shown here is derived from an EMBL/GenBank/DDBJ whole genome shotgun (WGS) entry which is preliminary data.</text>
</comment>
<accession>A0AAE0DFX7</accession>
<dbReference type="InterPro" id="IPR056002">
    <property type="entry name" value="DUF7580"/>
</dbReference>
<evidence type="ECO:0000313" key="2">
    <source>
        <dbReference type="EMBL" id="KAK3167740.1"/>
    </source>
</evidence>